<dbReference type="EMBL" id="ML170295">
    <property type="protein sequence ID" value="TDL15016.1"/>
    <property type="molecule type" value="Genomic_DNA"/>
</dbReference>
<evidence type="ECO:0000256" key="1">
    <source>
        <dbReference type="SAM" id="Phobius"/>
    </source>
</evidence>
<dbReference type="Proteomes" id="UP000294933">
    <property type="component" value="Unassembled WGS sequence"/>
</dbReference>
<proteinExistence type="predicted"/>
<reference evidence="2 3" key="1">
    <citation type="submission" date="2018-06" db="EMBL/GenBank/DDBJ databases">
        <title>A transcriptomic atlas of mushroom development highlights an independent origin of complex multicellularity.</title>
        <authorList>
            <consortium name="DOE Joint Genome Institute"/>
            <person name="Krizsan K."/>
            <person name="Almasi E."/>
            <person name="Merenyi Z."/>
            <person name="Sahu N."/>
            <person name="Viragh M."/>
            <person name="Koszo T."/>
            <person name="Mondo S."/>
            <person name="Kiss B."/>
            <person name="Balint B."/>
            <person name="Kues U."/>
            <person name="Barry K."/>
            <person name="Hegedus J.C."/>
            <person name="Henrissat B."/>
            <person name="Johnson J."/>
            <person name="Lipzen A."/>
            <person name="Ohm R."/>
            <person name="Nagy I."/>
            <person name="Pangilinan J."/>
            <person name="Yan J."/>
            <person name="Xiong Y."/>
            <person name="Grigoriev I.V."/>
            <person name="Hibbett D.S."/>
            <person name="Nagy L.G."/>
        </authorList>
    </citation>
    <scope>NUCLEOTIDE SEQUENCE [LARGE SCALE GENOMIC DNA]</scope>
    <source>
        <strain evidence="2 3">SZMC22713</strain>
    </source>
</reference>
<feature type="non-terminal residue" evidence="2">
    <location>
        <position position="1"/>
    </location>
</feature>
<feature type="transmembrane region" description="Helical" evidence="1">
    <location>
        <begin position="233"/>
        <end position="256"/>
    </location>
</feature>
<accession>A0A4Y7PIV1</accession>
<dbReference type="STRING" id="50990.A0A4Y7PIV1"/>
<sequence>GWTQTRGFFALMGGFMLVNRDGTELCTLLPEKLDTLSNEGKIIFPNITKKEIEDKSKGDVISKGFVLLQTGWFILQCIARGVEHLPITELELVTLAFAVLNLATYALWWNKPQNVQCQIPVHLSDASSRPENAEGEFSEVPGIFERARRRIRATDEGLGRWFLMAFPFTNMGVSRRVTDDQAAGAKRLPSFYASETDPERSTAALASAGIALVFGAFHCIAWSFQFPSQEKEILWRTCSVVITCLPASMVLVGLSIKYLHEPPVGVGVLAMTLLEAIVFMTIFLLFILPIIYVVCRAILLLEAFILLHSLPPGAFRTVHWTNFIPHV</sequence>
<evidence type="ECO:0000313" key="2">
    <source>
        <dbReference type="EMBL" id="TDL15016.1"/>
    </source>
</evidence>
<dbReference type="PANTHER" id="PTHR35043:SF7">
    <property type="entry name" value="TRANSCRIPTION FACTOR DOMAIN-CONTAINING PROTEIN"/>
    <property type="match status" value="1"/>
</dbReference>
<keyword evidence="1" id="KW-0472">Membrane</keyword>
<keyword evidence="1" id="KW-1133">Transmembrane helix</keyword>
<keyword evidence="1" id="KW-0812">Transmembrane</keyword>
<gene>
    <name evidence="2" type="ORF">BD410DRAFT_733314</name>
</gene>
<feature type="transmembrane region" description="Helical" evidence="1">
    <location>
        <begin position="203"/>
        <end position="221"/>
    </location>
</feature>
<name>A0A4Y7PIV1_9AGAM</name>
<protein>
    <submittedName>
        <fullName evidence="2">Uncharacterized protein</fullName>
    </submittedName>
</protein>
<dbReference type="AlphaFoldDB" id="A0A4Y7PIV1"/>
<feature type="transmembrane region" description="Helical" evidence="1">
    <location>
        <begin position="276"/>
        <end position="299"/>
    </location>
</feature>
<dbReference type="PANTHER" id="PTHR35043">
    <property type="entry name" value="TRANSCRIPTION FACTOR DOMAIN-CONTAINING PROTEIN"/>
    <property type="match status" value="1"/>
</dbReference>
<organism evidence="2 3">
    <name type="scientific">Rickenella mellea</name>
    <dbReference type="NCBI Taxonomy" id="50990"/>
    <lineage>
        <taxon>Eukaryota</taxon>
        <taxon>Fungi</taxon>
        <taxon>Dikarya</taxon>
        <taxon>Basidiomycota</taxon>
        <taxon>Agaricomycotina</taxon>
        <taxon>Agaricomycetes</taxon>
        <taxon>Hymenochaetales</taxon>
        <taxon>Rickenellaceae</taxon>
        <taxon>Rickenella</taxon>
    </lineage>
</organism>
<keyword evidence="3" id="KW-1185">Reference proteome</keyword>
<dbReference type="OrthoDB" id="9451547at2759"/>
<evidence type="ECO:0000313" key="3">
    <source>
        <dbReference type="Proteomes" id="UP000294933"/>
    </source>
</evidence>
<dbReference type="VEuPathDB" id="FungiDB:BD410DRAFT_733314"/>